<evidence type="ECO:0000313" key="1">
    <source>
        <dbReference type="EMBL" id="MFE3869188.1"/>
    </source>
</evidence>
<evidence type="ECO:0000313" key="2">
    <source>
        <dbReference type="Proteomes" id="UP001600109"/>
    </source>
</evidence>
<organism evidence="1 2">
    <name type="scientific">Flavobacterium xylosi</name>
    <dbReference type="NCBI Taxonomy" id="3230415"/>
    <lineage>
        <taxon>Bacteria</taxon>
        <taxon>Pseudomonadati</taxon>
        <taxon>Bacteroidota</taxon>
        <taxon>Flavobacteriia</taxon>
        <taxon>Flavobacteriales</taxon>
        <taxon>Flavobacteriaceae</taxon>
        <taxon>Flavobacterium</taxon>
    </lineage>
</organism>
<dbReference type="RefSeq" id="WP_379855799.1">
    <property type="nucleotide sequence ID" value="NZ_JBHZPZ010000019.1"/>
</dbReference>
<dbReference type="SUPFAM" id="SSF52540">
    <property type="entry name" value="P-loop containing nucleoside triphosphate hydrolases"/>
    <property type="match status" value="1"/>
</dbReference>
<comment type="caution">
    <text evidence="1">The sequence shown here is derived from an EMBL/GenBank/DDBJ whole genome shotgun (WGS) entry which is preliminary data.</text>
</comment>
<name>A0ABW6HYU6_9FLAO</name>
<reference evidence="1 2" key="1">
    <citation type="submission" date="2024-06" db="EMBL/GenBank/DDBJ databases">
        <title>Flavobacterium spp. isolated from glacier.</title>
        <authorList>
            <person name="Han D."/>
        </authorList>
    </citation>
    <scope>NUCLEOTIDE SEQUENCE [LARGE SCALE GENOMIC DNA]</scope>
    <source>
        <strain evidence="1 2">LS2P90</strain>
    </source>
</reference>
<dbReference type="Gene3D" id="3.40.50.300">
    <property type="entry name" value="P-loop containing nucleotide triphosphate hydrolases"/>
    <property type="match status" value="1"/>
</dbReference>
<sequence>MINKWISPKIIIGPVATGDYYYHRLEIVEDIWEELEKGNFVLIAAPRRVGKTSVMKFMVENPKENYKLIFENIQGINSEDDFYKMIYKLILGFLSDSKKIKNWFLKYLKSKSISEVDITGSFKISDQKIDYLEEINKIIPQLGADCETIILLIDELPEVLHNLYKSNKKEQAISILKNLRRWRQDTRFKKLQFVLAGSIGIHYVVNTIEGRNSDLNDLRKVYCNPLNGRQPNEYIDWATREATVKYNDEIKEYFLNKIQYFVPYFINILLSEIDKTAKRSNNPEISNRNVDDAFEMVIKNNDHFKDWKKRLSDYLTNDNFMFVNEILIHIAHKEYITIQTIYDKANKHNKTSDYMDFISDLEQDGYIIENDKKYIFISPFLKEFWKRNNPIYNG</sequence>
<dbReference type="InterPro" id="IPR027417">
    <property type="entry name" value="P-loop_NTPase"/>
</dbReference>
<dbReference type="PANTHER" id="PTHR34301:SF8">
    <property type="entry name" value="ATPASE DOMAIN-CONTAINING PROTEIN"/>
    <property type="match status" value="1"/>
</dbReference>
<protein>
    <recommendedName>
        <fullName evidence="3">ATP-binding protein</fullName>
    </recommendedName>
</protein>
<dbReference type="PANTHER" id="PTHR34301">
    <property type="entry name" value="DNA-BINDING PROTEIN-RELATED"/>
    <property type="match status" value="1"/>
</dbReference>
<dbReference type="Proteomes" id="UP001600109">
    <property type="component" value="Unassembled WGS sequence"/>
</dbReference>
<evidence type="ECO:0008006" key="3">
    <source>
        <dbReference type="Google" id="ProtNLM"/>
    </source>
</evidence>
<proteinExistence type="predicted"/>
<accession>A0ABW6HYU6</accession>
<dbReference type="EMBL" id="JBHZPZ010000019">
    <property type="protein sequence ID" value="MFE3869188.1"/>
    <property type="molecule type" value="Genomic_DNA"/>
</dbReference>
<gene>
    <name evidence="1" type="ORF">ACFX5E_14070</name>
</gene>
<keyword evidence="2" id="KW-1185">Reference proteome</keyword>